<evidence type="ECO:0000313" key="1">
    <source>
        <dbReference type="EMBL" id="SDD08850.1"/>
    </source>
</evidence>
<evidence type="ECO:0008006" key="3">
    <source>
        <dbReference type="Google" id="ProtNLM"/>
    </source>
</evidence>
<organism evidence="1 2">
    <name type="scientific">Streptomyces prasinopilosus</name>
    <dbReference type="NCBI Taxonomy" id="67344"/>
    <lineage>
        <taxon>Bacteria</taxon>
        <taxon>Bacillati</taxon>
        <taxon>Actinomycetota</taxon>
        <taxon>Actinomycetes</taxon>
        <taxon>Kitasatosporales</taxon>
        <taxon>Streptomycetaceae</taxon>
        <taxon>Streptomyces</taxon>
    </lineage>
</organism>
<evidence type="ECO:0000313" key="2">
    <source>
        <dbReference type="Proteomes" id="UP000182100"/>
    </source>
</evidence>
<accession>A0A1G6RW07</accession>
<dbReference type="AlphaFoldDB" id="A0A1G6RW07"/>
<dbReference type="Pfam" id="PF11236">
    <property type="entry name" value="DUF3037"/>
    <property type="match status" value="1"/>
</dbReference>
<gene>
    <name evidence="1" type="ORF">SAMN05216505_10543</name>
</gene>
<dbReference type="InterPro" id="IPR021398">
    <property type="entry name" value="DUF3037"/>
</dbReference>
<reference evidence="2" key="1">
    <citation type="submission" date="2016-10" db="EMBL/GenBank/DDBJ databases">
        <authorList>
            <person name="Varghese N."/>
            <person name="Submissions S."/>
        </authorList>
    </citation>
    <scope>NUCLEOTIDE SEQUENCE [LARGE SCALE GENOMIC DNA]</scope>
    <source>
        <strain evidence="2">CGMCC 4.3504</strain>
    </source>
</reference>
<sequence length="142" mass="15214">MSDRSDRTDHRDGAGRPGRHVFEYALLRVVPRVERGECVNAGVLVYCRHAAFVGAGTHLDASRLLALDPHVDLAGVRAALRAVEGVCAGGEAAGQAAHDDAGRRFRWLIAPRSTIVQPGPVHTGLTADPAAEVRRLLDLLVR</sequence>
<dbReference type="RefSeq" id="WP_055574143.1">
    <property type="nucleotide sequence ID" value="NZ_FMZK01000005.1"/>
</dbReference>
<keyword evidence="2" id="KW-1185">Reference proteome</keyword>
<dbReference type="Proteomes" id="UP000182100">
    <property type="component" value="Unassembled WGS sequence"/>
</dbReference>
<dbReference type="STRING" id="67344.SAMN05216505_10543"/>
<protein>
    <recommendedName>
        <fullName evidence="3">DUF3037 domain-containing protein</fullName>
    </recommendedName>
</protein>
<proteinExistence type="predicted"/>
<dbReference type="EMBL" id="FMZK01000005">
    <property type="protein sequence ID" value="SDD08850.1"/>
    <property type="molecule type" value="Genomic_DNA"/>
</dbReference>
<name>A0A1G6RW07_9ACTN</name>